<keyword evidence="4" id="KW-0547">Nucleotide-binding</keyword>
<evidence type="ECO:0000256" key="8">
    <source>
        <dbReference type="ARBA" id="ARBA00023136"/>
    </source>
</evidence>
<dbReference type="InterPro" id="IPR011527">
    <property type="entry name" value="ABC1_TM_dom"/>
</dbReference>
<keyword evidence="2" id="KW-0813">Transport</keyword>
<dbReference type="Proteomes" id="UP001174936">
    <property type="component" value="Unassembled WGS sequence"/>
</dbReference>
<evidence type="ECO:0000259" key="13">
    <source>
        <dbReference type="PROSITE" id="PS50929"/>
    </source>
</evidence>
<organism evidence="14 15">
    <name type="scientific">Cercophora newfieldiana</name>
    <dbReference type="NCBI Taxonomy" id="92897"/>
    <lineage>
        <taxon>Eukaryota</taxon>
        <taxon>Fungi</taxon>
        <taxon>Dikarya</taxon>
        <taxon>Ascomycota</taxon>
        <taxon>Pezizomycotina</taxon>
        <taxon>Sordariomycetes</taxon>
        <taxon>Sordariomycetidae</taxon>
        <taxon>Sordariales</taxon>
        <taxon>Lasiosphaeriaceae</taxon>
        <taxon>Cercophora</taxon>
    </lineage>
</organism>
<keyword evidence="5" id="KW-0067">ATP-binding</keyword>
<feature type="domain" description="ABC transmembrane type-1" evidence="13">
    <location>
        <begin position="297"/>
        <end position="579"/>
    </location>
</feature>
<evidence type="ECO:0000256" key="3">
    <source>
        <dbReference type="ARBA" id="ARBA00022692"/>
    </source>
</evidence>
<reference evidence="14" key="1">
    <citation type="submission" date="2023-06" db="EMBL/GenBank/DDBJ databases">
        <title>Genome-scale phylogeny and comparative genomics of the fungal order Sordariales.</title>
        <authorList>
            <consortium name="Lawrence Berkeley National Laboratory"/>
            <person name="Hensen N."/>
            <person name="Bonometti L."/>
            <person name="Westerberg I."/>
            <person name="Brannstrom I.O."/>
            <person name="Guillou S."/>
            <person name="Cros-Aarteil S."/>
            <person name="Calhoun S."/>
            <person name="Haridas S."/>
            <person name="Kuo A."/>
            <person name="Mondo S."/>
            <person name="Pangilinan J."/>
            <person name="Riley R."/>
            <person name="Labutti K."/>
            <person name="Andreopoulos B."/>
            <person name="Lipzen A."/>
            <person name="Chen C."/>
            <person name="Yanf M."/>
            <person name="Daum C."/>
            <person name="Ng V."/>
            <person name="Clum A."/>
            <person name="Steindorff A."/>
            <person name="Ohm R."/>
            <person name="Martin F."/>
            <person name="Silar P."/>
            <person name="Natvig D."/>
            <person name="Lalanne C."/>
            <person name="Gautier V."/>
            <person name="Ament-Velasquez S.L."/>
            <person name="Kruys A."/>
            <person name="Hutchinson M.I."/>
            <person name="Powell A.J."/>
            <person name="Barry K."/>
            <person name="Miller A.N."/>
            <person name="Grigoriev I.V."/>
            <person name="Debuchy R."/>
            <person name="Gladieux P."/>
            <person name="Thoren M.H."/>
            <person name="Johannesson H."/>
        </authorList>
    </citation>
    <scope>NUCLEOTIDE SEQUENCE</scope>
    <source>
        <strain evidence="14">SMH2532-1</strain>
    </source>
</reference>
<sequence>MIDPYYVSLANQASGPALASLHYGYPIAVFVYYLASSAVAVCTLQTQSSDEGHKRQHIIKWIFLFGTLSFLVQLLTLIFQGVVQGRFPLEQDLTIGLLSCILVFGVEFAGLSDSSNPVWYPFVGSLGLALIFEPIIWMSSLTSIPLKPFGFVEVFVASTGAARYLAFALAVGLYLEGSWSAKKEKGTDAERQGLLSPDGNKTLDGPKADDDEAEGEQQQNGYGTTETSEDESTDSNKTASTERVEAPWERRQREAKEQMEKRLKEKGNWFTYARSFMIFFPYIWPVNNRPLQIRIGLVGLCILAMNFVNLLIPRQMGILMDSLSGANKENAWVQVLLFGGLKLVASEAGISLLRQWLWIPVEYYSYDAISTAAYSHVLNLSSDFHDSKSSSDIMMAINSGQNISNILDSICFRAIPMVIDMVVAFTYLSITFGPYEGFITIATSVIFLYIATSMIARLKMARKGEVSAWFEEHYVRQAGVQGWTTVTCFNQTKYEESRYSKAVRNRVTKSQTVQLGYILSYAFQFLVLLSGLLAGAHLAVYQVLGGRATPGQFIMLLTYWSQLVSPLNFFAGLGRSISRDLIGAEQLLDIMQTKPTITDKEGAPPLKFDGGHVTFDNVCFSYDNKKEILKNVSFTATPGMTMAFVGATGAGKSTILKLLDRFYDATKGAIYIDEQDIRDVNLSSLRNQIGVVPQAPVLFDDTVMNNVRYAKLDATDEEVYEACKAASIHEQILGFADGYQTRVGERGVKLSGGELQRVAIARAILKRPAIVLLDEATSAVDTETEHKIQEALRRLCEGRTTFIVAHRLSTIMNADRIMVVTGGELVEEGSHEELIQANGKYAELWSKQIFVKPKDKQDSTDDKPASKIRKAAVIVNDLPSETAKLELAKVKSTQKRITPSGSDAGESDDASGSEDSEDSTDTLVTPGLKKEV</sequence>
<evidence type="ECO:0000256" key="5">
    <source>
        <dbReference type="ARBA" id="ARBA00022840"/>
    </source>
</evidence>
<gene>
    <name evidence="14" type="ORF">B0T16DRAFT_60990</name>
</gene>
<dbReference type="GO" id="GO:0016887">
    <property type="term" value="F:ATP hydrolysis activity"/>
    <property type="evidence" value="ECO:0007669"/>
    <property type="project" value="InterPro"/>
</dbReference>
<dbReference type="InterPro" id="IPR027417">
    <property type="entry name" value="P-loop_NTPase"/>
</dbReference>
<dbReference type="Gene3D" id="3.40.50.300">
    <property type="entry name" value="P-loop containing nucleotide triphosphate hydrolases"/>
    <property type="match status" value="1"/>
</dbReference>
<evidence type="ECO:0000313" key="15">
    <source>
        <dbReference type="Proteomes" id="UP001174936"/>
    </source>
</evidence>
<evidence type="ECO:0000256" key="11">
    <source>
        <dbReference type="SAM" id="Phobius"/>
    </source>
</evidence>
<comment type="caution">
    <text evidence="14">The sequence shown here is derived from an EMBL/GenBank/DDBJ whole genome shotgun (WGS) entry which is preliminary data.</text>
</comment>
<evidence type="ECO:0000256" key="1">
    <source>
        <dbReference type="ARBA" id="ARBA00004141"/>
    </source>
</evidence>
<dbReference type="InterPro" id="IPR003593">
    <property type="entry name" value="AAA+_ATPase"/>
</dbReference>
<dbReference type="InterPro" id="IPR036640">
    <property type="entry name" value="ABC1_TM_sf"/>
</dbReference>
<feature type="transmembrane region" description="Helical" evidence="11">
    <location>
        <begin position="58"/>
        <end position="81"/>
    </location>
</feature>
<dbReference type="GO" id="GO:0000041">
    <property type="term" value="P:transition metal ion transport"/>
    <property type="evidence" value="ECO:0007669"/>
    <property type="project" value="UniProtKB-ARBA"/>
</dbReference>
<dbReference type="SUPFAM" id="SSF90123">
    <property type="entry name" value="ABC transporter transmembrane region"/>
    <property type="match status" value="1"/>
</dbReference>
<dbReference type="SUPFAM" id="SSF52540">
    <property type="entry name" value="P-loop containing nucleoside triphosphate hydrolases"/>
    <property type="match status" value="1"/>
</dbReference>
<keyword evidence="3 11" id="KW-0812">Transmembrane</keyword>
<dbReference type="GO" id="GO:0140359">
    <property type="term" value="F:ABC-type transporter activity"/>
    <property type="evidence" value="ECO:0007669"/>
    <property type="project" value="InterPro"/>
</dbReference>
<evidence type="ECO:0000256" key="9">
    <source>
        <dbReference type="ARBA" id="ARBA00024363"/>
    </source>
</evidence>
<accession>A0AA40D254</accession>
<feature type="transmembrane region" description="Helical" evidence="11">
    <location>
        <begin position="438"/>
        <end position="456"/>
    </location>
</feature>
<dbReference type="Pfam" id="PF00005">
    <property type="entry name" value="ABC_tran"/>
    <property type="match status" value="1"/>
</dbReference>
<dbReference type="PROSITE" id="PS50929">
    <property type="entry name" value="ABC_TM1F"/>
    <property type="match status" value="1"/>
</dbReference>
<dbReference type="InterPro" id="IPR003439">
    <property type="entry name" value="ABC_transporter-like_ATP-bd"/>
</dbReference>
<dbReference type="PROSITE" id="PS00211">
    <property type="entry name" value="ABC_TRANSPORTER_1"/>
    <property type="match status" value="1"/>
</dbReference>
<keyword evidence="8 11" id="KW-0472">Membrane</keyword>
<evidence type="ECO:0000259" key="12">
    <source>
        <dbReference type="PROSITE" id="PS50893"/>
    </source>
</evidence>
<dbReference type="InterPro" id="IPR017871">
    <property type="entry name" value="ABC_transporter-like_CS"/>
</dbReference>
<feature type="region of interest" description="Disordered" evidence="10">
    <location>
        <begin position="186"/>
        <end position="259"/>
    </location>
</feature>
<feature type="transmembrane region" description="Helical" evidence="11">
    <location>
        <begin position="515"/>
        <end position="541"/>
    </location>
</feature>
<keyword evidence="15" id="KW-1185">Reference proteome</keyword>
<evidence type="ECO:0000256" key="6">
    <source>
        <dbReference type="ARBA" id="ARBA00022946"/>
    </source>
</evidence>
<feature type="transmembrane region" description="Helical" evidence="11">
    <location>
        <begin position="269"/>
        <end position="285"/>
    </location>
</feature>
<dbReference type="AlphaFoldDB" id="A0AA40D254"/>
<dbReference type="CDD" id="cd18583">
    <property type="entry name" value="ABC_6TM_HMT1"/>
    <property type="match status" value="1"/>
</dbReference>
<dbReference type="SMART" id="SM00382">
    <property type="entry name" value="AAA"/>
    <property type="match status" value="1"/>
</dbReference>
<proteinExistence type="inferred from homology"/>
<feature type="transmembrane region" description="Helical" evidence="11">
    <location>
        <begin position="291"/>
        <end position="312"/>
    </location>
</feature>
<dbReference type="Gene3D" id="1.20.1560.10">
    <property type="entry name" value="ABC transporter type 1, transmembrane domain"/>
    <property type="match status" value="1"/>
</dbReference>
<feature type="region of interest" description="Disordered" evidence="10">
    <location>
        <begin position="888"/>
        <end position="932"/>
    </location>
</feature>
<evidence type="ECO:0000256" key="2">
    <source>
        <dbReference type="ARBA" id="ARBA00022448"/>
    </source>
</evidence>
<dbReference type="PANTHER" id="PTHR24221">
    <property type="entry name" value="ATP-BINDING CASSETTE SUB-FAMILY B"/>
    <property type="match status" value="1"/>
</dbReference>
<feature type="domain" description="ABC transporter" evidence="12">
    <location>
        <begin position="613"/>
        <end position="847"/>
    </location>
</feature>
<feature type="transmembrane region" description="Helical" evidence="11">
    <location>
        <begin position="23"/>
        <end position="46"/>
    </location>
</feature>
<dbReference type="FunFam" id="3.40.50.300:FF:000186">
    <property type="entry name" value="ATP-binding cassette sub-family B member 7, mitochondrial"/>
    <property type="match status" value="1"/>
</dbReference>
<dbReference type="InterPro" id="IPR039421">
    <property type="entry name" value="Type_1_exporter"/>
</dbReference>
<protein>
    <recommendedName>
        <fullName evidence="16">Heavy metal tolerance protein</fullName>
    </recommendedName>
</protein>
<feature type="transmembrane region" description="Helical" evidence="11">
    <location>
        <begin position="118"/>
        <end position="137"/>
    </location>
</feature>
<dbReference type="GO" id="GO:0016020">
    <property type="term" value="C:membrane"/>
    <property type="evidence" value="ECO:0007669"/>
    <property type="project" value="UniProtKB-SubCell"/>
</dbReference>
<feature type="compositionally biased region" description="Basic and acidic residues" evidence="10">
    <location>
        <begin position="240"/>
        <end position="259"/>
    </location>
</feature>
<name>A0AA40D254_9PEZI</name>
<dbReference type="PANTHER" id="PTHR24221:SF503">
    <property type="entry name" value="MITOCHONDRIAL POTASSIUM CHANNEL ATP-BINDING SUBUNIT"/>
    <property type="match status" value="1"/>
</dbReference>
<keyword evidence="6" id="KW-0809">Transit peptide</keyword>
<feature type="compositionally biased region" description="Acidic residues" evidence="10">
    <location>
        <begin position="905"/>
        <end position="920"/>
    </location>
</feature>
<comment type="subcellular location">
    <subcellularLocation>
        <location evidence="1">Membrane</location>
        <topology evidence="1">Multi-pass membrane protein</topology>
    </subcellularLocation>
</comment>
<evidence type="ECO:0000256" key="4">
    <source>
        <dbReference type="ARBA" id="ARBA00022741"/>
    </source>
</evidence>
<dbReference type="GO" id="GO:0005524">
    <property type="term" value="F:ATP binding"/>
    <property type="evidence" value="ECO:0007669"/>
    <property type="project" value="UniProtKB-KW"/>
</dbReference>
<evidence type="ECO:0000256" key="7">
    <source>
        <dbReference type="ARBA" id="ARBA00022989"/>
    </source>
</evidence>
<feature type="transmembrane region" description="Helical" evidence="11">
    <location>
        <begin position="410"/>
        <end position="432"/>
    </location>
</feature>
<feature type="transmembrane region" description="Helical" evidence="11">
    <location>
        <begin position="93"/>
        <end position="111"/>
    </location>
</feature>
<evidence type="ECO:0000313" key="14">
    <source>
        <dbReference type="EMBL" id="KAK0657469.1"/>
    </source>
</evidence>
<dbReference type="Pfam" id="PF00664">
    <property type="entry name" value="ABC_membrane"/>
    <property type="match status" value="1"/>
</dbReference>
<keyword evidence="7 11" id="KW-1133">Transmembrane helix</keyword>
<dbReference type="EMBL" id="JAULSV010000001">
    <property type="protein sequence ID" value="KAK0657469.1"/>
    <property type="molecule type" value="Genomic_DNA"/>
</dbReference>
<feature type="transmembrane region" description="Helical" evidence="11">
    <location>
        <begin position="149"/>
        <end position="175"/>
    </location>
</feature>
<comment type="similarity">
    <text evidence="9">Belongs to the ABC transporter superfamily. ABCB family. Heavy Metal importer (TC 3.A.1.210) subfamily.</text>
</comment>
<evidence type="ECO:0000256" key="10">
    <source>
        <dbReference type="SAM" id="MobiDB-lite"/>
    </source>
</evidence>
<evidence type="ECO:0008006" key="16">
    <source>
        <dbReference type="Google" id="ProtNLM"/>
    </source>
</evidence>
<dbReference type="PROSITE" id="PS50893">
    <property type="entry name" value="ABC_TRANSPORTER_2"/>
    <property type="match status" value="1"/>
</dbReference>